<evidence type="ECO:0000313" key="2">
    <source>
        <dbReference type="EMBL" id="TCD14353.1"/>
    </source>
</evidence>
<comment type="caution">
    <text evidence="2">The sequence shown here is derived from an EMBL/GenBank/DDBJ whole genome shotgun (WGS) entry which is preliminary data.</text>
</comment>
<dbReference type="EMBL" id="SJST01000003">
    <property type="protein sequence ID" value="TCD14353.1"/>
    <property type="molecule type" value="Genomic_DNA"/>
</dbReference>
<feature type="region of interest" description="Disordered" evidence="1">
    <location>
        <begin position="1"/>
        <end position="61"/>
    </location>
</feature>
<keyword evidence="3" id="KW-1185">Reference proteome</keyword>
<feature type="compositionally biased region" description="Polar residues" evidence="1">
    <location>
        <begin position="1"/>
        <end position="19"/>
    </location>
</feature>
<evidence type="ECO:0000313" key="3">
    <source>
        <dbReference type="Proteomes" id="UP000291301"/>
    </source>
</evidence>
<gene>
    <name evidence="2" type="ORF">E0D97_09785</name>
</gene>
<dbReference type="Proteomes" id="UP000291301">
    <property type="component" value="Unassembled WGS sequence"/>
</dbReference>
<proteinExistence type="predicted"/>
<sequence>MNSGSAAPNPPGQENYSTIRESKGYDETVLETMRQVPPPRTDPVFGRPFRELLAAGQSQVE</sequence>
<name>A0A4R0PCT8_9HYPH</name>
<dbReference type="AlphaFoldDB" id="A0A4R0PCT8"/>
<evidence type="ECO:0000256" key="1">
    <source>
        <dbReference type="SAM" id="MobiDB-lite"/>
    </source>
</evidence>
<protein>
    <submittedName>
        <fullName evidence="2">Uncharacterized protein</fullName>
    </submittedName>
</protein>
<organism evidence="2 3">
    <name type="scientific">Oricola cellulosilytica</name>
    <dbReference type="NCBI Taxonomy" id="1429082"/>
    <lineage>
        <taxon>Bacteria</taxon>
        <taxon>Pseudomonadati</taxon>
        <taxon>Pseudomonadota</taxon>
        <taxon>Alphaproteobacteria</taxon>
        <taxon>Hyphomicrobiales</taxon>
        <taxon>Ahrensiaceae</taxon>
        <taxon>Oricola</taxon>
    </lineage>
</organism>
<dbReference type="RefSeq" id="WP_131568299.1">
    <property type="nucleotide sequence ID" value="NZ_JAINFK010000002.1"/>
</dbReference>
<reference evidence="2 3" key="1">
    <citation type="journal article" date="2015" name="Antonie Van Leeuwenhoek">
        <title>Oricola cellulosilytica gen. nov., sp. nov., a cellulose-degrading bacterium of the family Phyllobacteriaceae isolated from surface seashore water, and emended descriptions of Mesorhizobium loti and Phyllobacterium myrsinacearum.</title>
        <authorList>
            <person name="Hameed A."/>
            <person name="Shahina M."/>
            <person name="Lai W.A."/>
            <person name="Lin S.Y."/>
            <person name="Young L.S."/>
            <person name="Liu Y.C."/>
            <person name="Hsu Y.H."/>
            <person name="Young C.C."/>
        </authorList>
    </citation>
    <scope>NUCLEOTIDE SEQUENCE [LARGE SCALE GENOMIC DNA]</scope>
    <source>
        <strain evidence="2 3">KCTC 52183</strain>
    </source>
</reference>
<dbReference type="OrthoDB" id="9791759at2"/>
<accession>A0A4R0PCT8</accession>